<feature type="domain" description="Flavin reductase like" evidence="2">
    <location>
        <begin position="27"/>
        <end position="168"/>
    </location>
</feature>
<dbReference type="Proteomes" id="UP000199006">
    <property type="component" value="Unassembled WGS sequence"/>
</dbReference>
<dbReference type="InterPro" id="IPR052174">
    <property type="entry name" value="Flavoredoxin"/>
</dbReference>
<proteinExistence type="inferred from homology"/>
<dbReference type="RefSeq" id="WP_089858269.1">
    <property type="nucleotide sequence ID" value="NZ_FOTI01000002.1"/>
</dbReference>
<dbReference type="InterPro" id="IPR002563">
    <property type="entry name" value="Flavin_Rdtase-like_dom"/>
</dbReference>
<dbReference type="Pfam" id="PF01613">
    <property type="entry name" value="Flavin_Reduct"/>
    <property type="match status" value="1"/>
</dbReference>
<evidence type="ECO:0000313" key="4">
    <source>
        <dbReference type="Proteomes" id="UP000199006"/>
    </source>
</evidence>
<dbReference type="GO" id="GO:0010181">
    <property type="term" value="F:FMN binding"/>
    <property type="evidence" value="ECO:0007669"/>
    <property type="project" value="InterPro"/>
</dbReference>
<dbReference type="GO" id="GO:0016646">
    <property type="term" value="F:oxidoreductase activity, acting on the CH-NH group of donors, NAD or NADP as acceptor"/>
    <property type="evidence" value="ECO:0007669"/>
    <property type="project" value="UniProtKB-ARBA"/>
</dbReference>
<evidence type="ECO:0000256" key="1">
    <source>
        <dbReference type="ARBA" id="ARBA00038054"/>
    </source>
</evidence>
<dbReference type="PANTHER" id="PTHR43567">
    <property type="entry name" value="FLAVOREDOXIN-RELATED-RELATED"/>
    <property type="match status" value="1"/>
</dbReference>
<dbReference type="EMBL" id="FOTI01000002">
    <property type="protein sequence ID" value="SFL12098.1"/>
    <property type="molecule type" value="Genomic_DNA"/>
</dbReference>
<reference evidence="3 4" key="1">
    <citation type="submission" date="2016-10" db="EMBL/GenBank/DDBJ databases">
        <authorList>
            <person name="de Groot N.N."/>
        </authorList>
    </citation>
    <scope>NUCLEOTIDE SEQUENCE [LARGE SCALE GENOMIC DNA]</scope>
    <source>
        <strain evidence="3 4">ATCC 51327</strain>
    </source>
</reference>
<protein>
    <submittedName>
        <fullName evidence="3">NADH-FMN oxidoreductase RutF, flavin reductase (DIM6/NTAB) family</fullName>
    </submittedName>
</protein>
<gene>
    <name evidence="3" type="ORF">SAMN02983006_00202</name>
</gene>
<dbReference type="SUPFAM" id="SSF50475">
    <property type="entry name" value="FMN-binding split barrel"/>
    <property type="match status" value="1"/>
</dbReference>
<dbReference type="PANTHER" id="PTHR43567:SF5">
    <property type="entry name" value="HYPOTHETICAL CYTOSOLIC PROTEIN"/>
    <property type="match status" value="1"/>
</dbReference>
<dbReference type="Gene3D" id="2.30.110.10">
    <property type="entry name" value="Electron Transport, Fmn-binding Protein, Chain A"/>
    <property type="match status" value="1"/>
</dbReference>
<dbReference type="AlphaFoldDB" id="A0A1I4F2B4"/>
<name>A0A1I4F2B4_9FIRM</name>
<dbReference type="InterPro" id="IPR012349">
    <property type="entry name" value="Split_barrel_FMN-bd"/>
</dbReference>
<sequence length="172" mass="20099">MANINLKEVKFTEVLNDYINLFPKGAFLTTKQEDKINTMTMGWGNVGYIWGKNIIMVPVRKSRYTHQLIENSNYFTVSVPLNNQYQKELKFCGTKSGLNYDKIAELKLPLYKTELTDVPIISGNDLHFIAKIVYKQDMKLENLSQDYQNKNYPEADMHSFYYGEIIKVYQEV</sequence>
<evidence type="ECO:0000259" key="2">
    <source>
        <dbReference type="Pfam" id="PF01613"/>
    </source>
</evidence>
<comment type="similarity">
    <text evidence="1">Belongs to the flavoredoxin family.</text>
</comment>
<dbReference type="STRING" id="29563.SAMN02983006_00202"/>
<dbReference type="OrthoDB" id="9791490at2"/>
<keyword evidence="4" id="KW-1185">Reference proteome</keyword>
<evidence type="ECO:0000313" key="3">
    <source>
        <dbReference type="EMBL" id="SFL12098.1"/>
    </source>
</evidence>
<organism evidence="3 4">
    <name type="scientific">Halanaerobium salsuginis</name>
    <dbReference type="NCBI Taxonomy" id="29563"/>
    <lineage>
        <taxon>Bacteria</taxon>
        <taxon>Bacillati</taxon>
        <taxon>Bacillota</taxon>
        <taxon>Clostridia</taxon>
        <taxon>Halanaerobiales</taxon>
        <taxon>Halanaerobiaceae</taxon>
        <taxon>Halanaerobium</taxon>
    </lineage>
</organism>
<accession>A0A1I4F2B4</accession>